<dbReference type="Gene3D" id="3.40.50.300">
    <property type="entry name" value="P-loop containing nucleotide triphosphate hydrolases"/>
    <property type="match status" value="1"/>
</dbReference>
<sequence>MITRLTGRGFKGLREFDIQPSKINVLIGANGTGKTNFADLIDFFSLIARRGLVEAFGEYGGLEQVRTRTPRGAFTMRFRLELGEDKDRGIKRVSYGFELSRAASIQVKNEFLDAVVYERRPIRRDDKGMVRPIPNLEEITIGFERDGTTIKSWHDPQNTIDAQNIEALFLDESGEDELLLFSRYMRGARLISNYIASWRVYNIEPGAVRRSIVNDDQELRRNGENIVPYVARLLQKTDQSEQLLAALQEVVPYIDEIKPDRLLNLKTLRFTERDTRVDFQLPEMSDGTIRLLGLFAVLLQATPPPVIVIEEPENALHLYAIQRFLQRVRDTATRRRNPSQIFLTTHSPIVLDEALGLDSQHDVEGGIACFVTQRKGTKAIIPAPRAAMIGIAKNLGRPSDFQREGGFGDEPQPIAPELMDSEV</sequence>
<dbReference type="EMBL" id="SIJK02000002">
    <property type="protein sequence ID" value="MBP1464508.1"/>
    <property type="molecule type" value="Genomic_DNA"/>
</dbReference>
<comment type="caution">
    <text evidence="3">The sequence shown here is derived from an EMBL/GenBank/DDBJ whole genome shotgun (WGS) entry which is preliminary data.</text>
</comment>
<dbReference type="InterPro" id="IPR014555">
    <property type="entry name" value="RecF-like"/>
</dbReference>
<dbReference type="Proteomes" id="UP001193081">
    <property type="component" value="Unassembled WGS sequence"/>
</dbReference>
<evidence type="ECO:0000256" key="1">
    <source>
        <dbReference type="SAM" id="MobiDB-lite"/>
    </source>
</evidence>
<dbReference type="RefSeq" id="WP_135476281.1">
    <property type="nucleotide sequence ID" value="NZ_SIJK02000002.1"/>
</dbReference>
<dbReference type="InterPro" id="IPR003959">
    <property type="entry name" value="ATPase_AAA_core"/>
</dbReference>
<dbReference type="PANTHER" id="PTHR40396:SF1">
    <property type="entry name" value="ATPASE AAA-TYPE CORE DOMAIN-CONTAINING PROTEIN"/>
    <property type="match status" value="1"/>
</dbReference>
<evidence type="ECO:0000313" key="4">
    <source>
        <dbReference type="Proteomes" id="UP001193081"/>
    </source>
</evidence>
<feature type="region of interest" description="Disordered" evidence="1">
    <location>
        <begin position="400"/>
        <end position="423"/>
    </location>
</feature>
<feature type="domain" description="ATPase AAA-type core" evidence="2">
    <location>
        <begin position="23"/>
        <end position="352"/>
    </location>
</feature>
<dbReference type="PANTHER" id="PTHR40396">
    <property type="entry name" value="ATPASE-LIKE PROTEIN"/>
    <property type="match status" value="1"/>
</dbReference>
<name>A0ABS4D515_9CHLR</name>
<dbReference type="PIRSF" id="PIRSF029347">
    <property type="entry name" value="RecF"/>
    <property type="match status" value="1"/>
</dbReference>
<reference evidence="3 4" key="1">
    <citation type="submission" date="2021-03" db="EMBL/GenBank/DDBJ databases">
        <authorList>
            <person name="Grouzdev D.S."/>
        </authorList>
    </citation>
    <scope>NUCLEOTIDE SEQUENCE [LARGE SCALE GENOMIC DNA]</scope>
    <source>
        <strain evidence="3 4">M50-1</strain>
    </source>
</reference>
<protein>
    <submittedName>
        <fullName evidence="3">AAA family ATPase</fullName>
    </submittedName>
</protein>
<evidence type="ECO:0000259" key="2">
    <source>
        <dbReference type="Pfam" id="PF13304"/>
    </source>
</evidence>
<proteinExistence type="predicted"/>
<keyword evidence="4" id="KW-1185">Reference proteome</keyword>
<dbReference type="SUPFAM" id="SSF52540">
    <property type="entry name" value="P-loop containing nucleoside triphosphate hydrolases"/>
    <property type="match status" value="1"/>
</dbReference>
<dbReference type="InterPro" id="IPR027417">
    <property type="entry name" value="P-loop_NTPase"/>
</dbReference>
<accession>A0ABS4D515</accession>
<organism evidence="3 4">
    <name type="scientific">Candidatus Chloroploca mongolica</name>
    <dbReference type="NCBI Taxonomy" id="2528176"/>
    <lineage>
        <taxon>Bacteria</taxon>
        <taxon>Bacillati</taxon>
        <taxon>Chloroflexota</taxon>
        <taxon>Chloroflexia</taxon>
        <taxon>Chloroflexales</taxon>
        <taxon>Chloroflexineae</taxon>
        <taxon>Oscillochloridaceae</taxon>
        <taxon>Candidatus Chloroploca</taxon>
    </lineage>
</organism>
<gene>
    <name evidence="3" type="ORF">EYB53_002185</name>
</gene>
<dbReference type="Pfam" id="PF13304">
    <property type="entry name" value="AAA_21"/>
    <property type="match status" value="1"/>
</dbReference>
<evidence type="ECO:0000313" key="3">
    <source>
        <dbReference type="EMBL" id="MBP1464508.1"/>
    </source>
</evidence>